<dbReference type="SUPFAM" id="SSF50978">
    <property type="entry name" value="WD40 repeat-like"/>
    <property type="match status" value="1"/>
</dbReference>
<organism evidence="5 6">
    <name type="scientific">Serendipita vermifera MAFF 305830</name>
    <dbReference type="NCBI Taxonomy" id="933852"/>
    <lineage>
        <taxon>Eukaryota</taxon>
        <taxon>Fungi</taxon>
        <taxon>Dikarya</taxon>
        <taxon>Basidiomycota</taxon>
        <taxon>Agaricomycotina</taxon>
        <taxon>Agaricomycetes</taxon>
        <taxon>Sebacinales</taxon>
        <taxon>Serendipitaceae</taxon>
        <taxon>Serendipita</taxon>
    </lineage>
</organism>
<sequence length="345" mass="38764">MSAVTGFTSLPDELSFLILSFFHHPRPLLNVAAVNSHLYGLVEDDALWRALFVLYKHERTPYEEINNISFKHLFKNRFLLEQNWDHKLNATVLPFAAPDWVARPNLSSSQQRPIQSLIATGGQRAPVMAVSCAKSQVRVYDLKTQSLLSLIPEDDVRALALVLDVERERDEQPHLVGRRLPAGVSRGWGNKQLRLITGNKRIRVWKVPLRKGVNPLTIEVPSRIRCMRAVDGTPLLLTGSINGSVRLWDIAKGELVRELEGFHDGILCLDALKSSRSSEDGCEGPVIWAVGGSSDCTAKIWNLKTWQMKSLRGHQQAVHRVFIDEDIVVTGSIDSTVRTWRLETG</sequence>
<dbReference type="EMBL" id="KN824314">
    <property type="protein sequence ID" value="KIM25419.1"/>
    <property type="molecule type" value="Genomic_DNA"/>
</dbReference>
<dbReference type="InterPro" id="IPR001810">
    <property type="entry name" value="F-box_dom"/>
</dbReference>
<evidence type="ECO:0000256" key="3">
    <source>
        <dbReference type="PROSITE-ProRule" id="PRU00221"/>
    </source>
</evidence>
<dbReference type="InterPro" id="IPR020472">
    <property type="entry name" value="WD40_PAC1"/>
</dbReference>
<accession>A0A0C3AZL6</accession>
<dbReference type="OrthoDB" id="190105at2759"/>
<proteinExistence type="predicted"/>
<dbReference type="InterPro" id="IPR001680">
    <property type="entry name" value="WD40_rpt"/>
</dbReference>
<dbReference type="InterPro" id="IPR015943">
    <property type="entry name" value="WD40/YVTN_repeat-like_dom_sf"/>
</dbReference>
<dbReference type="Gene3D" id="1.20.1280.50">
    <property type="match status" value="1"/>
</dbReference>
<dbReference type="STRING" id="933852.A0A0C3AZL6"/>
<dbReference type="Pfam" id="PF12937">
    <property type="entry name" value="F-box-like"/>
    <property type="match status" value="1"/>
</dbReference>
<dbReference type="InterPro" id="IPR036047">
    <property type="entry name" value="F-box-like_dom_sf"/>
</dbReference>
<dbReference type="PROSITE" id="PS50181">
    <property type="entry name" value="FBOX"/>
    <property type="match status" value="1"/>
</dbReference>
<dbReference type="Pfam" id="PF00400">
    <property type="entry name" value="WD40"/>
    <property type="match status" value="2"/>
</dbReference>
<feature type="repeat" description="WD" evidence="3">
    <location>
        <begin position="311"/>
        <end position="345"/>
    </location>
</feature>
<dbReference type="HOGENOM" id="CLU_804517_0_0_1"/>
<dbReference type="PROSITE" id="PS50294">
    <property type="entry name" value="WD_REPEATS_REGION"/>
    <property type="match status" value="1"/>
</dbReference>
<feature type="repeat" description="WD" evidence="3">
    <location>
        <begin position="235"/>
        <end position="258"/>
    </location>
</feature>
<keyword evidence="6" id="KW-1185">Reference proteome</keyword>
<keyword evidence="2" id="KW-0677">Repeat</keyword>
<feature type="domain" description="F-box" evidence="4">
    <location>
        <begin position="4"/>
        <end position="51"/>
    </location>
</feature>
<dbReference type="AlphaFoldDB" id="A0A0C3AZL6"/>
<dbReference type="PRINTS" id="PR00320">
    <property type="entry name" value="GPROTEINBRPT"/>
</dbReference>
<evidence type="ECO:0000313" key="6">
    <source>
        <dbReference type="Proteomes" id="UP000054097"/>
    </source>
</evidence>
<name>A0A0C3AZL6_SERVB</name>
<dbReference type="SUPFAM" id="SSF81383">
    <property type="entry name" value="F-box domain"/>
    <property type="match status" value="1"/>
</dbReference>
<gene>
    <name evidence="5" type="ORF">M408DRAFT_331180</name>
</gene>
<dbReference type="PROSITE" id="PS50082">
    <property type="entry name" value="WD_REPEATS_2"/>
    <property type="match status" value="2"/>
</dbReference>
<evidence type="ECO:0000256" key="2">
    <source>
        <dbReference type="ARBA" id="ARBA00022737"/>
    </source>
</evidence>
<dbReference type="PANTHER" id="PTHR22847:SF637">
    <property type="entry name" value="WD REPEAT DOMAIN 5B"/>
    <property type="match status" value="1"/>
</dbReference>
<dbReference type="GO" id="GO:1990234">
    <property type="term" value="C:transferase complex"/>
    <property type="evidence" value="ECO:0007669"/>
    <property type="project" value="UniProtKB-ARBA"/>
</dbReference>
<evidence type="ECO:0000256" key="1">
    <source>
        <dbReference type="ARBA" id="ARBA00022574"/>
    </source>
</evidence>
<dbReference type="SMART" id="SM00320">
    <property type="entry name" value="WD40"/>
    <property type="match status" value="3"/>
</dbReference>
<reference evidence="6" key="2">
    <citation type="submission" date="2015-01" db="EMBL/GenBank/DDBJ databases">
        <title>Evolutionary Origins and Diversification of the Mycorrhizal Mutualists.</title>
        <authorList>
            <consortium name="DOE Joint Genome Institute"/>
            <consortium name="Mycorrhizal Genomics Consortium"/>
            <person name="Kohler A."/>
            <person name="Kuo A."/>
            <person name="Nagy L.G."/>
            <person name="Floudas D."/>
            <person name="Copeland A."/>
            <person name="Barry K.W."/>
            <person name="Cichocki N."/>
            <person name="Veneault-Fourrey C."/>
            <person name="LaButti K."/>
            <person name="Lindquist E.A."/>
            <person name="Lipzen A."/>
            <person name="Lundell T."/>
            <person name="Morin E."/>
            <person name="Murat C."/>
            <person name="Riley R."/>
            <person name="Ohm R."/>
            <person name="Sun H."/>
            <person name="Tunlid A."/>
            <person name="Henrissat B."/>
            <person name="Grigoriev I.V."/>
            <person name="Hibbett D.S."/>
            <person name="Martin F."/>
        </authorList>
    </citation>
    <scope>NUCLEOTIDE SEQUENCE [LARGE SCALE GENOMIC DNA]</scope>
    <source>
        <strain evidence="6">MAFF 305830</strain>
    </source>
</reference>
<protein>
    <recommendedName>
        <fullName evidence="4">F-box domain-containing protein</fullName>
    </recommendedName>
</protein>
<evidence type="ECO:0000259" key="4">
    <source>
        <dbReference type="PROSITE" id="PS50181"/>
    </source>
</evidence>
<dbReference type="Proteomes" id="UP000054097">
    <property type="component" value="Unassembled WGS sequence"/>
</dbReference>
<dbReference type="Gene3D" id="2.130.10.10">
    <property type="entry name" value="YVTN repeat-like/Quinoprotein amine dehydrogenase"/>
    <property type="match status" value="1"/>
</dbReference>
<dbReference type="PANTHER" id="PTHR22847">
    <property type="entry name" value="WD40 REPEAT PROTEIN"/>
    <property type="match status" value="1"/>
</dbReference>
<keyword evidence="1 3" id="KW-0853">WD repeat</keyword>
<dbReference type="InterPro" id="IPR036322">
    <property type="entry name" value="WD40_repeat_dom_sf"/>
</dbReference>
<evidence type="ECO:0000313" key="5">
    <source>
        <dbReference type="EMBL" id="KIM25419.1"/>
    </source>
</evidence>
<reference evidence="5 6" key="1">
    <citation type="submission" date="2014-04" db="EMBL/GenBank/DDBJ databases">
        <authorList>
            <consortium name="DOE Joint Genome Institute"/>
            <person name="Kuo A."/>
            <person name="Zuccaro A."/>
            <person name="Kohler A."/>
            <person name="Nagy L.G."/>
            <person name="Floudas D."/>
            <person name="Copeland A."/>
            <person name="Barry K.W."/>
            <person name="Cichocki N."/>
            <person name="Veneault-Fourrey C."/>
            <person name="LaButti K."/>
            <person name="Lindquist E.A."/>
            <person name="Lipzen A."/>
            <person name="Lundell T."/>
            <person name="Morin E."/>
            <person name="Murat C."/>
            <person name="Sun H."/>
            <person name="Tunlid A."/>
            <person name="Henrissat B."/>
            <person name="Grigoriev I.V."/>
            <person name="Hibbett D.S."/>
            <person name="Martin F."/>
            <person name="Nordberg H.P."/>
            <person name="Cantor M.N."/>
            <person name="Hua S.X."/>
        </authorList>
    </citation>
    <scope>NUCLEOTIDE SEQUENCE [LARGE SCALE GENOMIC DNA]</scope>
    <source>
        <strain evidence="5 6">MAFF 305830</strain>
    </source>
</reference>